<dbReference type="Proteomes" id="UP000468531">
    <property type="component" value="Unassembled WGS sequence"/>
</dbReference>
<sequence>MIARPAILLIPLIVVAVVSADVVGFATTLLVICVIVGFAIVAAEWTVNGKTTSIPAIRPSSEDWESNRR</sequence>
<evidence type="ECO:0000313" key="2">
    <source>
        <dbReference type="EMBL" id="NEV00380.1"/>
    </source>
</evidence>
<comment type="caution">
    <text evidence="2">The sequence shown here is derived from an EMBL/GenBank/DDBJ whole genome shotgun (WGS) entry which is preliminary data.</text>
</comment>
<dbReference type="AlphaFoldDB" id="A0A6P1BQC0"/>
<feature type="transmembrane region" description="Helical" evidence="1">
    <location>
        <begin position="29"/>
        <end position="47"/>
    </location>
</feature>
<organism evidence="2 3">
    <name type="scientific">Bradyrhizobium uaiense</name>
    <dbReference type="NCBI Taxonomy" id="2594946"/>
    <lineage>
        <taxon>Bacteria</taxon>
        <taxon>Pseudomonadati</taxon>
        <taxon>Pseudomonadota</taxon>
        <taxon>Alphaproteobacteria</taxon>
        <taxon>Hyphomicrobiales</taxon>
        <taxon>Nitrobacteraceae</taxon>
        <taxon>Bradyrhizobium</taxon>
    </lineage>
</organism>
<keyword evidence="1" id="KW-1133">Transmembrane helix</keyword>
<protein>
    <submittedName>
        <fullName evidence="2">Uncharacterized protein</fullName>
    </submittedName>
</protein>
<gene>
    <name evidence="2" type="ORF">FNJ47_32350</name>
</gene>
<reference evidence="2 3" key="1">
    <citation type="journal article" date="2020" name="Arch. Microbiol.">
        <title>Bradyrhizobium uaiense sp. nov., a new highly efficient cowpea symbiont.</title>
        <authorList>
            <person name="Cabral Michel D."/>
            <person name="Azarias Guimaraes A."/>
            <person name="Martins da Costa E."/>
            <person name="Soares de Carvalho T."/>
            <person name="Balsanelli E."/>
            <person name="Willems A."/>
            <person name="Maltempi de Souza E."/>
            <person name="de Souza Moreira F.M."/>
        </authorList>
    </citation>
    <scope>NUCLEOTIDE SEQUENCE [LARGE SCALE GENOMIC DNA]</scope>
    <source>
        <strain evidence="2 3">UFLA 03-164</strain>
    </source>
</reference>
<dbReference type="EMBL" id="VKHP01000175">
    <property type="protein sequence ID" value="NEV00380.1"/>
    <property type="molecule type" value="Genomic_DNA"/>
</dbReference>
<proteinExistence type="predicted"/>
<keyword evidence="1" id="KW-0472">Membrane</keyword>
<keyword evidence="1" id="KW-0812">Transmembrane</keyword>
<accession>A0A6P1BQC0</accession>
<evidence type="ECO:0000256" key="1">
    <source>
        <dbReference type="SAM" id="Phobius"/>
    </source>
</evidence>
<name>A0A6P1BQC0_9BRAD</name>
<evidence type="ECO:0000313" key="3">
    <source>
        <dbReference type="Proteomes" id="UP000468531"/>
    </source>
</evidence>
<dbReference type="RefSeq" id="WP_163159939.1">
    <property type="nucleotide sequence ID" value="NZ_VKHP01000175.1"/>
</dbReference>
<keyword evidence="3" id="KW-1185">Reference proteome</keyword>